<evidence type="ECO:0000313" key="3">
    <source>
        <dbReference type="Proteomes" id="UP001314170"/>
    </source>
</evidence>
<dbReference type="PANTHER" id="PTHR36027:SF1">
    <property type="entry name" value="MEIOSIS-SPECIFIC PROTEIN ASY3"/>
    <property type="match status" value="1"/>
</dbReference>
<dbReference type="EMBL" id="CAWUPB010001173">
    <property type="protein sequence ID" value="CAK7348552.1"/>
    <property type="molecule type" value="Genomic_DNA"/>
</dbReference>
<dbReference type="InterPro" id="IPR037731">
    <property type="entry name" value="ASY3-like"/>
</dbReference>
<keyword evidence="3" id="KW-1185">Reference proteome</keyword>
<dbReference type="GO" id="GO:0051321">
    <property type="term" value="P:meiotic cell cycle"/>
    <property type="evidence" value="ECO:0007669"/>
    <property type="project" value="InterPro"/>
</dbReference>
<protein>
    <recommendedName>
        <fullName evidence="1">Meiosis-specific protein ASY3-like coiled-coil domain-containing protein</fullName>
    </recommendedName>
</protein>
<dbReference type="PANTHER" id="PTHR36027">
    <property type="entry name" value="MEIOSIS-SPECIFIC PROTEIN ASY3"/>
    <property type="match status" value="1"/>
</dbReference>
<feature type="domain" description="Meiosis-specific protein ASY3-like coiled-coil" evidence="1">
    <location>
        <begin position="6"/>
        <end position="103"/>
    </location>
</feature>
<proteinExistence type="predicted"/>
<dbReference type="InterPro" id="IPR046845">
    <property type="entry name" value="ASY3-like_CC"/>
</dbReference>
<name>A0AAV1SDN6_9ROSI</name>
<evidence type="ECO:0000313" key="2">
    <source>
        <dbReference type="EMBL" id="CAK7348552.1"/>
    </source>
</evidence>
<evidence type="ECO:0000259" key="1">
    <source>
        <dbReference type="Pfam" id="PF20435"/>
    </source>
</evidence>
<comment type="caution">
    <text evidence="2">The sequence shown here is derived from an EMBL/GenBank/DDBJ whole genome shotgun (WGS) entry which is preliminary data.</text>
</comment>
<gene>
    <name evidence="2" type="ORF">DCAF_LOCUS21253</name>
</gene>
<sequence>MELETRKKSSDILVSVSEEVHLQLRNIEAQIQTDLGKLSSVSKSKRKRLESRFEEQQEQLKLINDKFKQDIYQHLQECKITLEGLELHQIDFKGTVKKQSMAAYAIARMYISAHIMDLSFCIDKATSFAMSFLLRCLVTTETELNEDVSFVGTLKNSSFMFIDYLYIAEASHQKLLMQAEEAVETQLDDAQRRITAVHKASLLLF</sequence>
<reference evidence="2 3" key="1">
    <citation type="submission" date="2024-01" db="EMBL/GenBank/DDBJ databases">
        <authorList>
            <person name="Waweru B."/>
        </authorList>
    </citation>
    <scope>NUCLEOTIDE SEQUENCE [LARGE SCALE GENOMIC DNA]</scope>
</reference>
<dbReference type="Proteomes" id="UP001314170">
    <property type="component" value="Unassembled WGS sequence"/>
</dbReference>
<accession>A0AAV1SDN6</accession>
<dbReference type="AlphaFoldDB" id="A0AAV1SDN6"/>
<organism evidence="2 3">
    <name type="scientific">Dovyalis caffra</name>
    <dbReference type="NCBI Taxonomy" id="77055"/>
    <lineage>
        <taxon>Eukaryota</taxon>
        <taxon>Viridiplantae</taxon>
        <taxon>Streptophyta</taxon>
        <taxon>Embryophyta</taxon>
        <taxon>Tracheophyta</taxon>
        <taxon>Spermatophyta</taxon>
        <taxon>Magnoliopsida</taxon>
        <taxon>eudicotyledons</taxon>
        <taxon>Gunneridae</taxon>
        <taxon>Pentapetalae</taxon>
        <taxon>rosids</taxon>
        <taxon>fabids</taxon>
        <taxon>Malpighiales</taxon>
        <taxon>Salicaceae</taxon>
        <taxon>Flacourtieae</taxon>
        <taxon>Dovyalis</taxon>
    </lineage>
</organism>
<dbReference type="Pfam" id="PF20435">
    <property type="entry name" value="ASY3-like"/>
    <property type="match status" value="1"/>
</dbReference>